<proteinExistence type="predicted"/>
<dbReference type="Proteomes" id="UP000308600">
    <property type="component" value="Unassembled WGS sequence"/>
</dbReference>
<protein>
    <submittedName>
        <fullName evidence="1">RPB5 subunit of DNA-directed RNA polymerase</fullName>
    </submittedName>
</protein>
<organism evidence="1 2">
    <name type="scientific">Pluteus cervinus</name>
    <dbReference type="NCBI Taxonomy" id="181527"/>
    <lineage>
        <taxon>Eukaryota</taxon>
        <taxon>Fungi</taxon>
        <taxon>Dikarya</taxon>
        <taxon>Basidiomycota</taxon>
        <taxon>Agaricomycotina</taxon>
        <taxon>Agaricomycetes</taxon>
        <taxon>Agaricomycetidae</taxon>
        <taxon>Agaricales</taxon>
        <taxon>Pluteineae</taxon>
        <taxon>Pluteaceae</taxon>
        <taxon>Pluteus</taxon>
    </lineage>
</organism>
<sequence length="207" mass="23920">MADSDEGARLWKVNRTMRQMAKDRGFRISDDEINMDLQTFRSLYVRNGVVNRNDLGFLTHMRNNPTDQLFVLYTDERSVGVKTMKKLLDILEGKDIQRGIIVFPGTITPSARKVIAGMGNNFRLEEFSESDLIVNIVHHTLVPQHDVLTAEQKKLLLEKYRLKETQLPRIQLADPVARYFGLRRGNVVKITRPSETSGRYCSYRICF</sequence>
<name>A0ACD3B5S0_9AGAR</name>
<accession>A0ACD3B5S0</accession>
<dbReference type="EMBL" id="ML208280">
    <property type="protein sequence ID" value="TFK72974.1"/>
    <property type="molecule type" value="Genomic_DNA"/>
</dbReference>
<keyword evidence="1" id="KW-0240">DNA-directed RNA polymerase</keyword>
<reference evidence="1 2" key="1">
    <citation type="journal article" date="2019" name="Nat. Ecol. Evol.">
        <title>Megaphylogeny resolves global patterns of mushroom evolution.</title>
        <authorList>
            <person name="Varga T."/>
            <person name="Krizsan K."/>
            <person name="Foldi C."/>
            <person name="Dima B."/>
            <person name="Sanchez-Garcia M."/>
            <person name="Sanchez-Ramirez S."/>
            <person name="Szollosi G.J."/>
            <person name="Szarkandi J.G."/>
            <person name="Papp V."/>
            <person name="Albert L."/>
            <person name="Andreopoulos W."/>
            <person name="Angelini C."/>
            <person name="Antonin V."/>
            <person name="Barry K.W."/>
            <person name="Bougher N.L."/>
            <person name="Buchanan P."/>
            <person name="Buyck B."/>
            <person name="Bense V."/>
            <person name="Catcheside P."/>
            <person name="Chovatia M."/>
            <person name="Cooper J."/>
            <person name="Damon W."/>
            <person name="Desjardin D."/>
            <person name="Finy P."/>
            <person name="Geml J."/>
            <person name="Haridas S."/>
            <person name="Hughes K."/>
            <person name="Justo A."/>
            <person name="Karasinski D."/>
            <person name="Kautmanova I."/>
            <person name="Kiss B."/>
            <person name="Kocsube S."/>
            <person name="Kotiranta H."/>
            <person name="LaButti K.M."/>
            <person name="Lechner B.E."/>
            <person name="Liimatainen K."/>
            <person name="Lipzen A."/>
            <person name="Lukacs Z."/>
            <person name="Mihaltcheva S."/>
            <person name="Morgado L.N."/>
            <person name="Niskanen T."/>
            <person name="Noordeloos M.E."/>
            <person name="Ohm R.A."/>
            <person name="Ortiz-Santana B."/>
            <person name="Ovrebo C."/>
            <person name="Racz N."/>
            <person name="Riley R."/>
            <person name="Savchenko A."/>
            <person name="Shiryaev A."/>
            <person name="Soop K."/>
            <person name="Spirin V."/>
            <person name="Szebenyi C."/>
            <person name="Tomsovsky M."/>
            <person name="Tulloss R.E."/>
            <person name="Uehling J."/>
            <person name="Grigoriev I.V."/>
            <person name="Vagvolgyi C."/>
            <person name="Papp T."/>
            <person name="Martin F.M."/>
            <person name="Miettinen O."/>
            <person name="Hibbett D.S."/>
            <person name="Nagy L.G."/>
        </authorList>
    </citation>
    <scope>NUCLEOTIDE SEQUENCE [LARGE SCALE GENOMIC DNA]</scope>
    <source>
        <strain evidence="1 2">NL-1719</strain>
    </source>
</reference>
<keyword evidence="2" id="KW-1185">Reference proteome</keyword>
<evidence type="ECO:0000313" key="1">
    <source>
        <dbReference type="EMBL" id="TFK72974.1"/>
    </source>
</evidence>
<gene>
    <name evidence="1" type="ORF">BDN72DRAFT_835631</name>
</gene>
<evidence type="ECO:0000313" key="2">
    <source>
        <dbReference type="Proteomes" id="UP000308600"/>
    </source>
</evidence>
<keyword evidence="1" id="KW-0804">Transcription</keyword>